<name>A0A0U9H5G0_9BACI</name>
<dbReference type="InterPro" id="IPR023430">
    <property type="entry name" value="Pept_HybD-like_dom_sf"/>
</dbReference>
<accession>A0A0U9H5G0</accession>
<dbReference type="OrthoDB" id="9815953at2"/>
<dbReference type="SUPFAM" id="SSF53163">
    <property type="entry name" value="HybD-like"/>
    <property type="match status" value="1"/>
</dbReference>
<protein>
    <submittedName>
        <fullName evidence="1">Sporulation protein</fullName>
    </submittedName>
</protein>
<dbReference type="AlphaFoldDB" id="A0A0U9H5G0"/>
<reference evidence="2" key="1">
    <citation type="submission" date="2015-07" db="EMBL/GenBank/DDBJ databases">
        <title>Draft Genome Sequence of Oceanobacillus picturae Heshi-B3 that Was Isolated from Fermented Rice Bran with Aging Salted Mackerel, Which Was Named Heshiko as Traditional Fermented Seafood in Japan.</title>
        <authorList>
            <person name="Akuzawa S."/>
            <person name="Nakagawa J."/>
            <person name="Kanekatsu T."/>
            <person name="Kanesaki Y."/>
            <person name="Suzuki T."/>
        </authorList>
    </citation>
    <scope>NUCLEOTIDE SEQUENCE [LARGE SCALE GENOMIC DNA]</scope>
    <source>
        <strain evidence="2">Heshi-B3</strain>
    </source>
</reference>
<dbReference type="Proteomes" id="UP000052946">
    <property type="component" value="Unassembled WGS sequence"/>
</dbReference>
<proteinExistence type="predicted"/>
<dbReference type="InterPro" id="IPR009665">
    <property type="entry name" value="YyaC"/>
</dbReference>
<reference evidence="1 2" key="2">
    <citation type="journal article" date="2016" name="Genome Announc.">
        <title>Draft Genome Sequence of Oceanobacillus picturae Heshi-B3, Isolated from Fermented Rice Bran in a Traditional Japanese Seafood Dish.</title>
        <authorList>
            <person name="Akuzawa S."/>
            <person name="Nagaoka J."/>
            <person name="Kanekatsu M."/>
            <person name="Kanesaki Y."/>
            <person name="Suzuki T."/>
        </authorList>
    </citation>
    <scope>NUCLEOTIDE SEQUENCE [LARGE SCALE GENOMIC DNA]</scope>
    <source>
        <strain evidence="1 2">Heshi-B3</strain>
    </source>
</reference>
<comment type="caution">
    <text evidence="1">The sequence shown here is derived from an EMBL/GenBank/DDBJ whole genome shotgun (WGS) entry which is preliminary data.</text>
</comment>
<dbReference type="EMBL" id="BBXV01000023">
    <property type="protein sequence ID" value="GAQ17943.1"/>
    <property type="molecule type" value="Genomic_DNA"/>
</dbReference>
<dbReference type="NCBIfam" id="TIGR02841">
    <property type="entry name" value="spore_YyaC"/>
    <property type="match status" value="1"/>
</dbReference>
<organism evidence="1 2">
    <name type="scientific">Oceanobacillus picturae</name>
    <dbReference type="NCBI Taxonomy" id="171693"/>
    <lineage>
        <taxon>Bacteria</taxon>
        <taxon>Bacillati</taxon>
        <taxon>Bacillota</taxon>
        <taxon>Bacilli</taxon>
        <taxon>Bacillales</taxon>
        <taxon>Bacillaceae</taxon>
        <taxon>Oceanobacillus</taxon>
    </lineage>
</organism>
<sequence length="210" mass="23224">MNLKSRITPTKENFRMHHTDPELFHVMSEKIISWLPAIPRDYVLVCIGTDRSTGDSLGPLIGTLFTETKPKHMSVYGTLHEPVHATNLHDYIELINKRHINPFIIAIDACLGKNSSIGHIISGTGPIKPGAALNKPLPDIGDVHLTGVVNISGFMEHSVLQNTRLSIVMDMATKIAGVLDQIDQRMTYNQPKPSVILRFSEEMKTSAPPS</sequence>
<dbReference type="RefSeq" id="WP_058950127.1">
    <property type="nucleotide sequence ID" value="NZ_BBXV01000023.1"/>
</dbReference>
<gene>
    <name evidence="1" type="ORF">OPHB3_1880</name>
</gene>
<dbReference type="Pfam" id="PF06866">
    <property type="entry name" value="DUF1256"/>
    <property type="match status" value="1"/>
</dbReference>
<evidence type="ECO:0000313" key="1">
    <source>
        <dbReference type="EMBL" id="GAQ17943.1"/>
    </source>
</evidence>
<evidence type="ECO:0000313" key="2">
    <source>
        <dbReference type="Proteomes" id="UP000052946"/>
    </source>
</evidence>